<evidence type="ECO:0000256" key="1">
    <source>
        <dbReference type="SAM" id="Phobius"/>
    </source>
</evidence>
<dbReference type="Proteomes" id="UP000295328">
    <property type="component" value="Unassembled WGS sequence"/>
</dbReference>
<dbReference type="AlphaFoldDB" id="A0A4R6BIC8"/>
<evidence type="ECO:0008006" key="4">
    <source>
        <dbReference type="Google" id="ProtNLM"/>
    </source>
</evidence>
<name>A0A4R6BIC8_9STAP</name>
<proteinExistence type="predicted"/>
<accession>A0A4R6BIC8</accession>
<keyword evidence="1" id="KW-0812">Transmembrane</keyword>
<keyword evidence="1" id="KW-0472">Membrane</keyword>
<dbReference type="EMBL" id="SCWE01000004">
    <property type="protein sequence ID" value="TDM01310.1"/>
    <property type="molecule type" value="Genomic_DNA"/>
</dbReference>
<gene>
    <name evidence="2" type="ORF">ERX37_09350</name>
</gene>
<evidence type="ECO:0000313" key="2">
    <source>
        <dbReference type="EMBL" id="TDM01310.1"/>
    </source>
</evidence>
<organism evidence="2 3">
    <name type="scientific">Macrococcus hajekii</name>
    <dbReference type="NCBI Taxonomy" id="198482"/>
    <lineage>
        <taxon>Bacteria</taxon>
        <taxon>Bacillati</taxon>
        <taxon>Bacillota</taxon>
        <taxon>Bacilli</taxon>
        <taxon>Bacillales</taxon>
        <taxon>Staphylococcaceae</taxon>
        <taxon>Macrococcus</taxon>
    </lineage>
</organism>
<feature type="transmembrane region" description="Helical" evidence="1">
    <location>
        <begin position="6"/>
        <end position="24"/>
    </location>
</feature>
<reference evidence="2 3" key="1">
    <citation type="submission" date="2019-01" db="EMBL/GenBank/DDBJ databases">
        <title>Draft genome sequences of the type strains of six Macrococcus species.</title>
        <authorList>
            <person name="Mazhar S."/>
            <person name="Altermann E."/>
            <person name="Hill C."/>
            <person name="Mcauliffe O."/>
        </authorList>
    </citation>
    <scope>NUCLEOTIDE SEQUENCE [LARGE SCALE GENOMIC DNA]</scope>
    <source>
        <strain evidence="2 3">CCM4809</strain>
    </source>
</reference>
<comment type="caution">
    <text evidence="2">The sequence shown here is derived from an EMBL/GenBank/DDBJ whole genome shotgun (WGS) entry which is preliminary data.</text>
</comment>
<keyword evidence="1" id="KW-1133">Transmembrane helix</keyword>
<protein>
    <recommendedName>
        <fullName evidence="4">SGNH/GDSL hydrolase family protein</fullName>
    </recommendedName>
</protein>
<keyword evidence="3" id="KW-1185">Reference proteome</keyword>
<dbReference type="OrthoDB" id="2417461at2"/>
<dbReference type="SUPFAM" id="SSF52266">
    <property type="entry name" value="SGNH hydrolase"/>
    <property type="match status" value="1"/>
</dbReference>
<sequence length="221" mass="25613">MKNIMFWLYVVIAILLIGLGYYYWQSKVTTSDEVNQTKNVTFNDKALQKKNKDQDMDIVMISTPYQVTDNNNSVYEELKDRYDSLKFTEVMVSGASDQVDIKKITSAKPDLVIMDALTLNDFTENVSAEDHNKQILDIIDKLEAKDITVRVLGTRPSSDKDFNKYQQAEEKELVDSNVYTAQSDKWQSDDAMNDYYHKDSQLLTRKGLNRWIQTITDSLFK</sequence>
<evidence type="ECO:0000313" key="3">
    <source>
        <dbReference type="Proteomes" id="UP000295328"/>
    </source>
</evidence>
<dbReference type="RefSeq" id="WP_133430412.1">
    <property type="nucleotide sequence ID" value="NZ_BMCC01000004.1"/>
</dbReference>